<dbReference type="GeneID" id="28251216"/>
<dbReference type="Proteomes" id="UP000013243">
    <property type="component" value="Chromosome"/>
</dbReference>
<sequence length="237" mass="26271">MLTLLTHGGGDGFYSYSMFCTKAALLLQMSGEDWQRQDVHDPAELARMPHTKLPVVRDDTGTLIPDSEGIRRFLEDRGAEFDAGLSVVQKGHSRALIRMVDESLWLQLMCARWLEDDGWAGMLQTVFAGVPEEPVNGFRAKVLDGLHFTGHSRFDRAERLKRLEQDLTAIESILGDQRFLFGDQMTAADCSTAPMIEALSRAPAAPQAVEVTQRHGKLLAYVSRVMEQGALTLPQAA</sequence>
<dbReference type="InterPro" id="IPR026928">
    <property type="entry name" value="FAX/IsoI-like"/>
</dbReference>
<dbReference type="InterPro" id="IPR036249">
    <property type="entry name" value="Thioredoxin-like_sf"/>
</dbReference>
<name>A0A1B1A6E8_9RHOB</name>
<dbReference type="SFLD" id="SFLDG01180">
    <property type="entry name" value="SUF1"/>
    <property type="match status" value="1"/>
</dbReference>
<dbReference type="STRING" id="1265309.K529_015240"/>
<dbReference type="Gene3D" id="1.20.1050.10">
    <property type="match status" value="1"/>
</dbReference>
<dbReference type="PANTHER" id="PTHR12289:SF41">
    <property type="entry name" value="FAILED AXON CONNECTIONS-RELATED"/>
    <property type="match status" value="1"/>
</dbReference>
<dbReference type="SUPFAM" id="SSF47616">
    <property type="entry name" value="GST C-terminal domain-like"/>
    <property type="match status" value="1"/>
</dbReference>
<dbReference type="Pfam" id="PF17172">
    <property type="entry name" value="GST_N_4"/>
    <property type="match status" value="1"/>
</dbReference>
<evidence type="ECO:0000313" key="3">
    <source>
        <dbReference type="Proteomes" id="UP000013243"/>
    </source>
</evidence>
<dbReference type="EMBL" id="CP015230">
    <property type="protein sequence ID" value="ANP42132.1"/>
    <property type="molecule type" value="Genomic_DNA"/>
</dbReference>
<dbReference type="Gene3D" id="3.40.30.10">
    <property type="entry name" value="Glutaredoxin"/>
    <property type="match status" value="1"/>
</dbReference>
<gene>
    <name evidence="2" type="ORF">K529_015240</name>
</gene>
<dbReference type="RefSeq" id="WP_040641257.1">
    <property type="nucleotide sequence ID" value="NZ_CP015230.1"/>
</dbReference>
<dbReference type="PANTHER" id="PTHR12289">
    <property type="entry name" value="METAXIN RELATED"/>
    <property type="match status" value="1"/>
</dbReference>
<dbReference type="InterPro" id="IPR050931">
    <property type="entry name" value="Mito_Protein_Transport_Metaxin"/>
</dbReference>
<evidence type="ECO:0000313" key="2">
    <source>
        <dbReference type="EMBL" id="ANP42132.1"/>
    </source>
</evidence>
<dbReference type="Pfam" id="PF13410">
    <property type="entry name" value="GST_C_2"/>
    <property type="match status" value="1"/>
</dbReference>
<dbReference type="KEGG" id="rmb:K529_015240"/>
<accession>A0A1B1A6E8</accession>
<dbReference type="InterPro" id="IPR012336">
    <property type="entry name" value="Thioredoxin-like_fold"/>
</dbReference>
<dbReference type="CDD" id="cd03193">
    <property type="entry name" value="GST_C_Metaxin"/>
    <property type="match status" value="1"/>
</dbReference>
<protein>
    <recommendedName>
        <fullName evidence="1">Thioredoxin-like fold domain-containing protein</fullName>
    </recommendedName>
</protein>
<dbReference type="InterPro" id="IPR036282">
    <property type="entry name" value="Glutathione-S-Trfase_C_sf"/>
</dbReference>
<dbReference type="SFLD" id="SFLDS00019">
    <property type="entry name" value="Glutathione_Transferase_(cytos"/>
    <property type="match status" value="1"/>
</dbReference>
<dbReference type="AlphaFoldDB" id="A0A1B1A6E8"/>
<feature type="domain" description="Thioredoxin-like fold" evidence="1">
    <location>
        <begin position="19"/>
        <end position="117"/>
    </location>
</feature>
<reference evidence="2 3" key="1">
    <citation type="journal article" date="2016" name="ISME J.">
        <title>Global occurrence and heterogeneity of the Roseobacter-clade species Ruegeria mobilis.</title>
        <authorList>
            <person name="Sonnenschein E."/>
            <person name="Gram L."/>
        </authorList>
    </citation>
    <scope>NUCLEOTIDE SEQUENCE [LARGE SCALE GENOMIC DNA]</scope>
    <source>
        <strain evidence="2 3">F1926</strain>
    </source>
</reference>
<dbReference type="SUPFAM" id="SSF52833">
    <property type="entry name" value="Thioredoxin-like"/>
    <property type="match status" value="1"/>
</dbReference>
<organism evidence="2 3">
    <name type="scientific">Tritonibacter mobilis F1926</name>
    <dbReference type="NCBI Taxonomy" id="1265309"/>
    <lineage>
        <taxon>Bacteria</taxon>
        <taxon>Pseudomonadati</taxon>
        <taxon>Pseudomonadota</taxon>
        <taxon>Alphaproteobacteria</taxon>
        <taxon>Rhodobacterales</taxon>
        <taxon>Paracoccaceae</taxon>
        <taxon>Tritonibacter</taxon>
    </lineage>
</organism>
<dbReference type="SFLD" id="SFLDG01200">
    <property type="entry name" value="SUF1.1"/>
    <property type="match status" value="1"/>
</dbReference>
<dbReference type="InterPro" id="IPR040079">
    <property type="entry name" value="Glutathione_S-Trfase"/>
</dbReference>
<evidence type="ECO:0000259" key="1">
    <source>
        <dbReference type="Pfam" id="PF17172"/>
    </source>
</evidence>
<dbReference type="OrthoDB" id="7664269at2"/>
<proteinExistence type="predicted"/>